<reference evidence="2" key="1">
    <citation type="submission" date="2021-06" db="EMBL/GenBank/DDBJ databases">
        <authorList>
            <person name="Kallberg Y."/>
            <person name="Tangrot J."/>
            <person name="Rosling A."/>
        </authorList>
    </citation>
    <scope>NUCLEOTIDE SEQUENCE</scope>
    <source>
        <strain evidence="2">IN212</strain>
    </source>
</reference>
<evidence type="ECO:0000313" key="3">
    <source>
        <dbReference type="Proteomes" id="UP000789396"/>
    </source>
</evidence>
<feature type="region of interest" description="Disordered" evidence="1">
    <location>
        <begin position="1"/>
        <end position="25"/>
    </location>
</feature>
<dbReference type="Proteomes" id="UP000789396">
    <property type="component" value="Unassembled WGS sequence"/>
</dbReference>
<gene>
    <name evidence="2" type="ORF">RFULGI_LOCUS4213</name>
</gene>
<feature type="compositionally biased region" description="Polar residues" evidence="1">
    <location>
        <begin position="11"/>
        <end position="25"/>
    </location>
</feature>
<accession>A0A9N9FKL4</accession>
<evidence type="ECO:0000313" key="2">
    <source>
        <dbReference type="EMBL" id="CAG8540778.1"/>
    </source>
</evidence>
<feature type="non-terminal residue" evidence="2">
    <location>
        <position position="1"/>
    </location>
</feature>
<dbReference type="AlphaFoldDB" id="A0A9N9FKL4"/>
<sequence length="39" mass="4250">LPMTQVPIQACDSSPTQTRDSSLTQARDLSPIYICNSNP</sequence>
<comment type="caution">
    <text evidence="2">The sequence shown here is derived from an EMBL/GenBank/DDBJ whole genome shotgun (WGS) entry which is preliminary data.</text>
</comment>
<protein>
    <submittedName>
        <fullName evidence="2">14735_t:CDS:1</fullName>
    </submittedName>
</protein>
<proteinExistence type="predicted"/>
<evidence type="ECO:0000256" key="1">
    <source>
        <dbReference type="SAM" id="MobiDB-lite"/>
    </source>
</evidence>
<name>A0A9N9FKL4_9GLOM</name>
<organism evidence="2 3">
    <name type="scientific">Racocetra fulgida</name>
    <dbReference type="NCBI Taxonomy" id="60492"/>
    <lineage>
        <taxon>Eukaryota</taxon>
        <taxon>Fungi</taxon>
        <taxon>Fungi incertae sedis</taxon>
        <taxon>Mucoromycota</taxon>
        <taxon>Glomeromycotina</taxon>
        <taxon>Glomeromycetes</taxon>
        <taxon>Diversisporales</taxon>
        <taxon>Gigasporaceae</taxon>
        <taxon>Racocetra</taxon>
    </lineage>
</organism>
<keyword evidence="3" id="KW-1185">Reference proteome</keyword>
<dbReference type="EMBL" id="CAJVPZ010004078">
    <property type="protein sequence ID" value="CAG8540778.1"/>
    <property type="molecule type" value="Genomic_DNA"/>
</dbReference>